<evidence type="ECO:0000313" key="3">
    <source>
        <dbReference type="EMBL" id="BAD68214.1"/>
    </source>
</evidence>
<dbReference type="AlphaFoldDB" id="A0A979HKI9"/>
<protein>
    <submittedName>
        <fullName evidence="3">Uncharacterized protein</fullName>
    </submittedName>
</protein>
<sequence length="97" mass="11000">MRSVSISVYFLIISALLLLHCFLSLQTARLPRDDWASEERFQSRKLLQNVLITSSENPQVFLEAALLVDNKSKKQPDVEATESLKKETPSKANPIQN</sequence>
<name>A0A979HKI9_ORYSJ</name>
<keyword evidence="2" id="KW-0812">Transmembrane</keyword>
<keyword evidence="2" id="KW-0472">Membrane</keyword>
<keyword evidence="2" id="KW-1133">Transmembrane helix</keyword>
<organism evidence="3">
    <name type="scientific">Oryza sativa subsp. japonica</name>
    <name type="common">Rice</name>
    <dbReference type="NCBI Taxonomy" id="39947"/>
    <lineage>
        <taxon>Eukaryota</taxon>
        <taxon>Viridiplantae</taxon>
        <taxon>Streptophyta</taxon>
        <taxon>Embryophyta</taxon>
        <taxon>Tracheophyta</taxon>
        <taxon>Spermatophyta</taxon>
        <taxon>Magnoliopsida</taxon>
        <taxon>Liliopsida</taxon>
        <taxon>Poales</taxon>
        <taxon>Poaceae</taxon>
        <taxon>BOP clade</taxon>
        <taxon>Oryzoideae</taxon>
        <taxon>Oryzeae</taxon>
        <taxon>Oryzinae</taxon>
        <taxon>Oryza</taxon>
        <taxon>Oryza sativa</taxon>
    </lineage>
</organism>
<evidence type="ECO:0000256" key="2">
    <source>
        <dbReference type="SAM" id="Phobius"/>
    </source>
</evidence>
<evidence type="ECO:0000256" key="1">
    <source>
        <dbReference type="SAM" id="MobiDB-lite"/>
    </source>
</evidence>
<reference evidence="3" key="1">
    <citation type="journal article" date="2002" name="Nature">
        <title>The genome sequence and structure of rice chromosome 1.</title>
        <authorList>
            <person name="Sasaki T."/>
            <person name="Matsumoto T."/>
            <person name="Yamamoto K."/>
            <person name="Sakata K."/>
            <person name="Baba T."/>
            <person name="Katayose Y."/>
            <person name="Wu J."/>
            <person name="Niimura Y."/>
            <person name="Cheng Z."/>
            <person name="Nagamura Y."/>
            <person name="Antonio B.A."/>
            <person name="Kanamori H."/>
            <person name="Hosokawa S."/>
            <person name="Masukawa M."/>
            <person name="Arikawa K."/>
            <person name="Chiden Y."/>
            <person name="Hayashi M."/>
            <person name="Okamoto M."/>
            <person name="Ando T."/>
            <person name="Aoki H."/>
            <person name="Arita K."/>
            <person name="Hamada M."/>
            <person name="Harada C."/>
            <person name="Hijishita S."/>
            <person name="Honda M."/>
            <person name="Ichikawa Y."/>
            <person name="Idonuma A."/>
            <person name="Iijima M."/>
            <person name="Ikeda M."/>
            <person name="Ikeno M."/>
            <person name="Itoh S."/>
            <person name="Itoh T."/>
            <person name="Itoh Y."/>
            <person name="Itoh Y."/>
            <person name="Iwabuchi A."/>
            <person name="Kamiya K."/>
            <person name="Karasawa W."/>
            <person name="Katagiri S."/>
            <person name="Kikuta A."/>
            <person name="Kobayashi N."/>
            <person name="Kono I."/>
            <person name="Machita K."/>
            <person name="Maehara T."/>
            <person name="Mizuno H."/>
            <person name="Mizubayashi T."/>
            <person name="Mukai Y."/>
            <person name="Nagasaki H."/>
            <person name="Nakashima M."/>
            <person name="Nakama Y."/>
            <person name="Nakamichi Y."/>
            <person name="Nakamura M."/>
            <person name="Namiki N."/>
            <person name="Negishi M."/>
            <person name="Ohta I."/>
            <person name="Ono N."/>
            <person name="Saji S."/>
            <person name="Sakai K."/>
            <person name="Shibata M."/>
            <person name="Shimokawa T."/>
            <person name="Shomura A."/>
            <person name="Song J."/>
            <person name="Takazaki Y."/>
            <person name="Terasawa K."/>
            <person name="Tsuji K."/>
            <person name="Waki K."/>
            <person name="Yamagata H."/>
            <person name="Yamane H."/>
            <person name="Yoshiki S."/>
            <person name="Yoshihara R."/>
            <person name="Yukawa K."/>
            <person name="Zhong H."/>
            <person name="Iwama H."/>
            <person name="Endo T."/>
            <person name="Ito H."/>
            <person name="Hahn J.H."/>
            <person name="Kim H.I."/>
            <person name="Eun M.Y."/>
            <person name="Yano M."/>
            <person name="Jiang J."/>
            <person name="Gojobori T."/>
        </authorList>
    </citation>
    <scope>NUCLEOTIDE SEQUENCE [LARGE SCALE GENOMIC DNA]</scope>
</reference>
<proteinExistence type="predicted"/>
<feature type="compositionally biased region" description="Basic and acidic residues" evidence="1">
    <location>
        <begin position="72"/>
        <end position="89"/>
    </location>
</feature>
<dbReference type="EMBL" id="AP003247">
    <property type="protein sequence ID" value="BAD68214.1"/>
    <property type="molecule type" value="Genomic_DNA"/>
</dbReference>
<accession>A0A979HKI9</accession>
<feature type="transmembrane region" description="Helical" evidence="2">
    <location>
        <begin position="6"/>
        <end position="25"/>
    </location>
</feature>
<feature type="region of interest" description="Disordered" evidence="1">
    <location>
        <begin position="72"/>
        <end position="97"/>
    </location>
</feature>
<dbReference type="Gramene" id="Os01t0812850-00">
    <property type="protein sequence ID" value="Os01t0812850-00"/>
    <property type="gene ID" value="Os01g0812850"/>
</dbReference>
<gene>
    <name evidence="3" type="primary">P0425G02.31</name>
</gene>
<dbReference type="Proteomes" id="UP000817658">
    <property type="component" value="Chromosome 1"/>
</dbReference>